<keyword evidence="9 11" id="KW-0472">Membrane</keyword>
<keyword evidence="8 11" id="KW-1133">Transmembrane helix</keyword>
<dbReference type="GO" id="GO:0006465">
    <property type="term" value="P:signal peptide processing"/>
    <property type="evidence" value="ECO:0007669"/>
    <property type="project" value="InterPro"/>
</dbReference>
<dbReference type="Pfam" id="PF10502">
    <property type="entry name" value="Peptidase_S26"/>
    <property type="match status" value="1"/>
</dbReference>
<keyword evidence="7 11" id="KW-0812">Transmembrane</keyword>
<dbReference type="VEuPathDB" id="TriTrypDB:TRSC58_02668"/>
<name>A0A422NBA9_TRYRA</name>
<protein>
    <recommendedName>
        <fullName evidence="5">Signal peptidase complex catalytic subunit SEC11</fullName>
        <ecNumber evidence="4">3.4.21.89</ecNumber>
    </recommendedName>
    <alternativeName>
        <fullName evidence="6">Signal peptidase complex catalytic subunit sec11</fullName>
    </alternativeName>
</protein>
<dbReference type="GO" id="GO:0004252">
    <property type="term" value="F:serine-type endopeptidase activity"/>
    <property type="evidence" value="ECO:0007669"/>
    <property type="project" value="InterPro"/>
</dbReference>
<dbReference type="InterPro" id="IPR001733">
    <property type="entry name" value="Peptidase_S26B"/>
</dbReference>
<evidence type="ECO:0000256" key="2">
    <source>
        <dbReference type="ARBA" id="ARBA00004648"/>
    </source>
</evidence>
<dbReference type="PRINTS" id="PR00728">
    <property type="entry name" value="SIGNALPTASE"/>
</dbReference>
<dbReference type="NCBIfam" id="TIGR02228">
    <property type="entry name" value="sigpep_I_arch"/>
    <property type="match status" value="1"/>
</dbReference>
<sequence length="210" mass="23409">MKVPMNFASISYDTTALHQLRERRRTQLKISRMGMMGKLASNVKVTVNMFFDISGILPILLTLSAFFVAWHATGVLVNCTNPLVVVLSGSMEPAYHRGDLLLLHKITKVSISDVVVFNLPGRTVPIVHRVHGVHEDGGTRLFLTKGDNNAFDDRTLYPDGYHWVQEEDAVGKVFVIIPYAGFLTILSEDKPWVKYIALTAAVVWGWISGV</sequence>
<gene>
    <name evidence="13" type="ORF">TraAM80_06266</name>
</gene>
<dbReference type="PANTHER" id="PTHR10806">
    <property type="entry name" value="SIGNAL PEPTIDASE COMPLEX CATALYTIC SUBUNIT SEC11"/>
    <property type="match status" value="1"/>
</dbReference>
<evidence type="ECO:0000313" key="13">
    <source>
        <dbReference type="EMBL" id="RNF02751.1"/>
    </source>
</evidence>
<evidence type="ECO:0000256" key="9">
    <source>
        <dbReference type="ARBA" id="ARBA00023136"/>
    </source>
</evidence>
<dbReference type="SUPFAM" id="SSF51306">
    <property type="entry name" value="LexA/Signal peptidase"/>
    <property type="match status" value="1"/>
</dbReference>
<evidence type="ECO:0000256" key="7">
    <source>
        <dbReference type="ARBA" id="ARBA00022692"/>
    </source>
</evidence>
<accession>A0A422NBA9</accession>
<evidence type="ECO:0000256" key="10">
    <source>
        <dbReference type="ARBA" id="ARBA00045533"/>
    </source>
</evidence>
<dbReference type="InterPro" id="IPR019533">
    <property type="entry name" value="Peptidase_S26"/>
</dbReference>
<dbReference type="InterPro" id="IPR036286">
    <property type="entry name" value="LexA/Signal_pep-like_sf"/>
</dbReference>
<dbReference type="OMA" id="GSMEPFM"/>
<keyword evidence="13" id="KW-0378">Hydrolase</keyword>
<comment type="subcellular location">
    <subcellularLocation>
        <location evidence="2">Endoplasmic reticulum membrane</location>
        <topology evidence="2">Single-pass type II membrane protein</topology>
    </subcellularLocation>
</comment>
<dbReference type="EMBL" id="MKGL01000220">
    <property type="protein sequence ID" value="RNF02751.1"/>
    <property type="molecule type" value="Genomic_DNA"/>
</dbReference>
<feature type="domain" description="Peptidase S26" evidence="12">
    <location>
        <begin position="64"/>
        <end position="133"/>
    </location>
</feature>
<evidence type="ECO:0000256" key="6">
    <source>
        <dbReference type="ARBA" id="ARBA00021755"/>
    </source>
</evidence>
<comment type="function">
    <text evidence="10">Catalytic component of the signal peptidase complex (SPC) which catalyzes the cleavage of N-terminal signal sequences from nascent proteins as they are translocated into the lumen of the endoplasmic reticulum. Specifically cleaves N-terminal signal peptides that contain a hydrophobic alpha-helix (h-region) shorter than 18-20 amino acids.</text>
</comment>
<dbReference type="EC" id="3.4.21.89" evidence="4"/>
<comment type="similarity">
    <text evidence="3">Belongs to the peptidase S26B family.</text>
</comment>
<evidence type="ECO:0000256" key="8">
    <source>
        <dbReference type="ARBA" id="ARBA00022989"/>
    </source>
</evidence>
<dbReference type="PANTHER" id="PTHR10806:SF6">
    <property type="entry name" value="SIGNAL PEPTIDASE COMPLEX CATALYTIC SUBUNIT SEC11"/>
    <property type="match status" value="1"/>
</dbReference>
<dbReference type="GO" id="GO:0005787">
    <property type="term" value="C:signal peptidase complex"/>
    <property type="evidence" value="ECO:0007669"/>
    <property type="project" value="TreeGrafter"/>
</dbReference>
<dbReference type="Gene3D" id="2.10.109.10">
    <property type="entry name" value="Umud Fragment, subunit A"/>
    <property type="match status" value="1"/>
</dbReference>
<dbReference type="RefSeq" id="XP_029237110.1">
    <property type="nucleotide sequence ID" value="XM_029383117.1"/>
</dbReference>
<evidence type="ECO:0000259" key="12">
    <source>
        <dbReference type="Pfam" id="PF10502"/>
    </source>
</evidence>
<evidence type="ECO:0000256" key="4">
    <source>
        <dbReference type="ARBA" id="ARBA00013208"/>
    </source>
</evidence>
<dbReference type="AlphaFoldDB" id="A0A422NBA9"/>
<comment type="caution">
    <text evidence="13">The sequence shown here is derived from an EMBL/GenBank/DDBJ whole genome shotgun (WGS) entry which is preliminary data.</text>
</comment>
<dbReference type="Proteomes" id="UP000283634">
    <property type="component" value="Unassembled WGS sequence"/>
</dbReference>
<proteinExistence type="inferred from homology"/>
<evidence type="ECO:0000256" key="11">
    <source>
        <dbReference type="SAM" id="Phobius"/>
    </source>
</evidence>
<dbReference type="CDD" id="cd06530">
    <property type="entry name" value="S26_SPase_I"/>
    <property type="match status" value="1"/>
</dbReference>
<evidence type="ECO:0000256" key="1">
    <source>
        <dbReference type="ARBA" id="ARBA00000677"/>
    </source>
</evidence>
<evidence type="ECO:0000313" key="14">
    <source>
        <dbReference type="Proteomes" id="UP000283634"/>
    </source>
</evidence>
<feature type="transmembrane region" description="Helical" evidence="11">
    <location>
        <begin position="45"/>
        <end position="70"/>
    </location>
</feature>
<dbReference type="OrthoDB" id="10257561at2759"/>
<comment type="catalytic activity">
    <reaction evidence="1">
        <text>Cleavage of hydrophobic, N-terminal signal or leader sequences from secreted and periplasmic proteins.</text>
        <dbReference type="EC" id="3.4.21.89"/>
    </reaction>
</comment>
<evidence type="ECO:0000256" key="3">
    <source>
        <dbReference type="ARBA" id="ARBA00011035"/>
    </source>
</evidence>
<dbReference type="GO" id="GO:0009003">
    <property type="term" value="F:signal peptidase activity"/>
    <property type="evidence" value="ECO:0007669"/>
    <property type="project" value="UniProtKB-EC"/>
</dbReference>
<evidence type="ECO:0000256" key="5">
    <source>
        <dbReference type="ARBA" id="ARBA00019685"/>
    </source>
</evidence>
<dbReference type="GeneID" id="40330199"/>
<reference evidence="13 14" key="1">
    <citation type="journal article" date="2018" name="BMC Genomics">
        <title>Genomic comparison of Trypanosoma conorhini and Trypanosoma rangeli to Trypanosoma cruzi strains of high and low virulence.</title>
        <authorList>
            <person name="Bradwell K.R."/>
            <person name="Koparde V.N."/>
            <person name="Matveyev A.V."/>
            <person name="Serrano M.G."/>
            <person name="Alves J.M."/>
            <person name="Parikh H."/>
            <person name="Huang B."/>
            <person name="Lee V."/>
            <person name="Espinosa-Alvarez O."/>
            <person name="Ortiz P.A."/>
            <person name="Costa-Martins A.G."/>
            <person name="Teixeira M.M."/>
            <person name="Buck G.A."/>
        </authorList>
    </citation>
    <scope>NUCLEOTIDE SEQUENCE [LARGE SCALE GENOMIC DNA]</scope>
    <source>
        <strain evidence="13 14">AM80</strain>
    </source>
</reference>
<organism evidence="13 14">
    <name type="scientific">Trypanosoma rangeli</name>
    <dbReference type="NCBI Taxonomy" id="5698"/>
    <lineage>
        <taxon>Eukaryota</taxon>
        <taxon>Discoba</taxon>
        <taxon>Euglenozoa</taxon>
        <taxon>Kinetoplastea</taxon>
        <taxon>Metakinetoplastina</taxon>
        <taxon>Trypanosomatida</taxon>
        <taxon>Trypanosomatidae</taxon>
        <taxon>Trypanosoma</taxon>
        <taxon>Herpetosoma</taxon>
    </lineage>
</organism>
<keyword evidence="14" id="KW-1185">Reference proteome</keyword>